<dbReference type="Proteomes" id="UP000653308">
    <property type="component" value="Unassembled WGS sequence"/>
</dbReference>
<evidence type="ECO:0000313" key="5">
    <source>
        <dbReference type="Proteomes" id="UP000653308"/>
    </source>
</evidence>
<evidence type="ECO:0000313" key="4">
    <source>
        <dbReference type="EMBL" id="GGY17904.1"/>
    </source>
</evidence>
<organism evidence="4 5">
    <name type="scientific">Streptomyces djakartensis</name>
    <dbReference type="NCBI Taxonomy" id="68193"/>
    <lineage>
        <taxon>Bacteria</taxon>
        <taxon>Bacillati</taxon>
        <taxon>Actinomycetota</taxon>
        <taxon>Actinomycetes</taxon>
        <taxon>Kitasatosporales</taxon>
        <taxon>Streptomycetaceae</taxon>
        <taxon>Streptomyces</taxon>
    </lineage>
</organism>
<dbReference type="PROSITE" id="PS51186">
    <property type="entry name" value="GNAT"/>
    <property type="match status" value="1"/>
</dbReference>
<name>A0ABQ2ZNB6_9ACTN</name>
<evidence type="ECO:0000259" key="3">
    <source>
        <dbReference type="PROSITE" id="PS51186"/>
    </source>
</evidence>
<dbReference type="InterPro" id="IPR000182">
    <property type="entry name" value="GNAT_dom"/>
</dbReference>
<keyword evidence="1" id="KW-0808">Transferase</keyword>
<dbReference type="InterPro" id="IPR016181">
    <property type="entry name" value="Acyl_CoA_acyltransferase"/>
</dbReference>
<evidence type="ECO:0000256" key="2">
    <source>
        <dbReference type="ARBA" id="ARBA00023315"/>
    </source>
</evidence>
<dbReference type="CDD" id="cd04301">
    <property type="entry name" value="NAT_SF"/>
    <property type="match status" value="1"/>
</dbReference>
<dbReference type="Gene3D" id="3.40.630.30">
    <property type="match status" value="1"/>
</dbReference>
<gene>
    <name evidence="4" type="ORF">GCM10010384_25120</name>
</gene>
<dbReference type="EMBL" id="BMWE01000006">
    <property type="protein sequence ID" value="GGY17904.1"/>
    <property type="molecule type" value="Genomic_DNA"/>
</dbReference>
<protein>
    <recommendedName>
        <fullName evidence="3">N-acetyltransferase domain-containing protein</fullName>
    </recommendedName>
</protein>
<reference evidence="5" key="1">
    <citation type="journal article" date="2019" name="Int. J. Syst. Evol. Microbiol.">
        <title>The Global Catalogue of Microorganisms (GCM) 10K type strain sequencing project: providing services to taxonomists for standard genome sequencing and annotation.</title>
        <authorList>
            <consortium name="The Broad Institute Genomics Platform"/>
            <consortium name="The Broad Institute Genome Sequencing Center for Infectious Disease"/>
            <person name="Wu L."/>
            <person name="Ma J."/>
        </authorList>
    </citation>
    <scope>NUCLEOTIDE SEQUENCE [LARGE SCALE GENOMIC DNA]</scope>
    <source>
        <strain evidence="5">JCM 4957</strain>
    </source>
</reference>
<dbReference type="Pfam" id="PF00583">
    <property type="entry name" value="Acetyltransf_1"/>
    <property type="match status" value="1"/>
</dbReference>
<sequence>MKYVIRRITAEEWRELRAIRLESLLDSPDAFGVRHADAVELSDRTWREQAERAATAADEGLFVAIDETGSWVGTAGAAPLDGIPDTAHVHAVYVTPAHRGPDGPARALMEAAVDFAREHTDCARLTLGVREDNHRAMAFYRRIGFHDLGETVPYPLDPTKFLRILGCPDFRVSRTPGMVPTSDINTGVPVGSRSVPPRT</sequence>
<dbReference type="InterPro" id="IPR050832">
    <property type="entry name" value="Bact_Acetyltransf"/>
</dbReference>
<feature type="domain" description="N-acetyltransferase" evidence="3">
    <location>
        <begin position="3"/>
        <end position="168"/>
    </location>
</feature>
<proteinExistence type="predicted"/>
<dbReference type="PANTHER" id="PTHR43877:SF2">
    <property type="entry name" value="AMINOALKYLPHOSPHONATE N-ACETYLTRANSFERASE-RELATED"/>
    <property type="match status" value="1"/>
</dbReference>
<accession>A0ABQ2ZNB6</accession>
<dbReference type="RefSeq" id="WP_190197856.1">
    <property type="nucleotide sequence ID" value="NZ_BMWE01000006.1"/>
</dbReference>
<evidence type="ECO:0000256" key="1">
    <source>
        <dbReference type="ARBA" id="ARBA00022679"/>
    </source>
</evidence>
<dbReference type="PANTHER" id="PTHR43877">
    <property type="entry name" value="AMINOALKYLPHOSPHONATE N-ACETYLTRANSFERASE-RELATED-RELATED"/>
    <property type="match status" value="1"/>
</dbReference>
<keyword evidence="5" id="KW-1185">Reference proteome</keyword>
<keyword evidence="2" id="KW-0012">Acyltransferase</keyword>
<dbReference type="SUPFAM" id="SSF55729">
    <property type="entry name" value="Acyl-CoA N-acyltransferases (Nat)"/>
    <property type="match status" value="1"/>
</dbReference>
<comment type="caution">
    <text evidence="4">The sequence shown here is derived from an EMBL/GenBank/DDBJ whole genome shotgun (WGS) entry which is preliminary data.</text>
</comment>